<dbReference type="RefSeq" id="WP_093841247.1">
    <property type="nucleotide sequence ID" value="NZ_FOLM01000020.1"/>
</dbReference>
<evidence type="ECO:0000313" key="3">
    <source>
        <dbReference type="EMBL" id="SFD60320.1"/>
    </source>
</evidence>
<feature type="region of interest" description="Disordered" evidence="1">
    <location>
        <begin position="129"/>
        <end position="153"/>
    </location>
</feature>
<evidence type="ECO:0000313" key="4">
    <source>
        <dbReference type="Proteomes" id="UP000199207"/>
    </source>
</evidence>
<gene>
    <name evidence="3" type="ORF">SAMN05421773_12069</name>
</gene>
<dbReference type="Gene3D" id="3.30.450.30">
    <property type="entry name" value="Dynein light chain 2a, cytoplasmic"/>
    <property type="match status" value="1"/>
</dbReference>
<dbReference type="EMBL" id="FOLM01000020">
    <property type="protein sequence ID" value="SFD60320.1"/>
    <property type="molecule type" value="Genomic_DNA"/>
</dbReference>
<name>A0A1I1TXL4_9ACTN</name>
<dbReference type="STRING" id="910347.SAMN05421773_12069"/>
<dbReference type="AlphaFoldDB" id="A0A1I1TXL4"/>
<accession>A0A1I1TXL4</accession>
<keyword evidence="4" id="KW-1185">Reference proteome</keyword>
<reference evidence="3 4" key="1">
    <citation type="submission" date="2016-10" db="EMBL/GenBank/DDBJ databases">
        <authorList>
            <person name="de Groot N.N."/>
        </authorList>
    </citation>
    <scope>NUCLEOTIDE SEQUENCE [LARGE SCALE GENOMIC DNA]</scope>
    <source>
        <strain evidence="3 4">CGMCC 4.5739</strain>
    </source>
</reference>
<dbReference type="SMART" id="SM00960">
    <property type="entry name" value="Robl_LC7"/>
    <property type="match status" value="1"/>
</dbReference>
<evidence type="ECO:0000256" key="1">
    <source>
        <dbReference type="SAM" id="MobiDB-lite"/>
    </source>
</evidence>
<feature type="compositionally biased region" description="Polar residues" evidence="1">
    <location>
        <begin position="136"/>
        <end position="147"/>
    </location>
</feature>
<proteinExistence type="predicted"/>
<evidence type="ECO:0000259" key="2">
    <source>
        <dbReference type="SMART" id="SM00960"/>
    </source>
</evidence>
<dbReference type="InterPro" id="IPR004942">
    <property type="entry name" value="Roadblock/LAMTOR2_dom"/>
</dbReference>
<dbReference type="SUPFAM" id="SSF103196">
    <property type="entry name" value="Roadblock/LC7 domain"/>
    <property type="match status" value="1"/>
</dbReference>
<protein>
    <submittedName>
        <fullName evidence="3">Predicted regulator of Ras-like GTPase activity, Roadblock/LC7/MglB family</fullName>
    </submittedName>
</protein>
<dbReference type="Pfam" id="PF03259">
    <property type="entry name" value="Robl_LC7"/>
    <property type="match status" value="1"/>
</dbReference>
<dbReference type="Proteomes" id="UP000199207">
    <property type="component" value="Unassembled WGS sequence"/>
</dbReference>
<organism evidence="3 4">
    <name type="scientific">Streptomyces aidingensis</name>
    <dbReference type="NCBI Taxonomy" id="910347"/>
    <lineage>
        <taxon>Bacteria</taxon>
        <taxon>Bacillati</taxon>
        <taxon>Actinomycetota</taxon>
        <taxon>Actinomycetes</taxon>
        <taxon>Kitasatosporales</taxon>
        <taxon>Streptomycetaceae</taxon>
        <taxon>Streptomyces</taxon>
    </lineage>
</organism>
<sequence length="153" mass="15656">MDDAALSALLHDRVGQLAGVWGVLALTADGMALACAGIGADDARDLSALGAAQGAVARQLIARSEAGRLTTSLLLGENGCVVLTRSSANTFLVAFAYRECAAGNIGEQLAALSDEVGARLEARVGSHLPAPVSRGTEWTTASENMQATGRPHR</sequence>
<feature type="domain" description="Roadblock/LAMTOR2" evidence="2">
    <location>
        <begin position="7"/>
        <end position="96"/>
    </location>
</feature>